<dbReference type="EMBL" id="BJXU01000186">
    <property type="protein sequence ID" value="GEN26059.1"/>
    <property type="molecule type" value="Genomic_DNA"/>
</dbReference>
<sequence>MEVMVYALFRVAVALVVAIAFVVFVTRAQEALANGPLFSFVADWQIVTKVFGVVVAVGVWTLLGKK</sequence>
<reference evidence="2 5" key="2">
    <citation type="submission" date="2019-07" db="EMBL/GenBank/DDBJ databases">
        <title>Whole genome shotgun sequence of Halomonas cupida NBRC 102219.</title>
        <authorList>
            <person name="Hosoyama A."/>
            <person name="Uohara A."/>
            <person name="Ohji S."/>
            <person name="Ichikawa N."/>
        </authorList>
    </citation>
    <scope>NUCLEOTIDE SEQUENCE [LARGE SCALE GENOMIC DNA]</scope>
    <source>
        <strain evidence="2 5">NBRC 102219</strain>
    </source>
</reference>
<keyword evidence="1" id="KW-0812">Transmembrane</keyword>
<feature type="transmembrane region" description="Helical" evidence="1">
    <location>
        <begin position="46"/>
        <end position="63"/>
    </location>
</feature>
<gene>
    <name evidence="2" type="ORF">HCU01_40080</name>
    <name evidence="3" type="ORF">SAMN05660971_01192</name>
</gene>
<keyword evidence="1" id="KW-1133">Transmembrane helix</keyword>
<evidence type="ECO:0000313" key="5">
    <source>
        <dbReference type="Proteomes" id="UP000321726"/>
    </source>
</evidence>
<name>A0A1M7CQD1_9GAMM</name>
<evidence type="ECO:0000256" key="1">
    <source>
        <dbReference type="SAM" id="Phobius"/>
    </source>
</evidence>
<evidence type="ECO:0000313" key="4">
    <source>
        <dbReference type="Proteomes" id="UP000184123"/>
    </source>
</evidence>
<accession>A0A1M7CQD1</accession>
<dbReference type="Proteomes" id="UP000184123">
    <property type="component" value="Unassembled WGS sequence"/>
</dbReference>
<dbReference type="RefSeq" id="WP_073434084.1">
    <property type="nucleotide sequence ID" value="NZ_BJXU01000186.1"/>
</dbReference>
<dbReference type="EMBL" id="FRCA01000002">
    <property type="protein sequence ID" value="SHL69407.1"/>
    <property type="molecule type" value="Genomic_DNA"/>
</dbReference>
<dbReference type="Proteomes" id="UP000321726">
    <property type="component" value="Unassembled WGS sequence"/>
</dbReference>
<protein>
    <submittedName>
        <fullName evidence="3">Uncharacterized protein</fullName>
    </submittedName>
</protein>
<proteinExistence type="predicted"/>
<keyword evidence="5" id="KW-1185">Reference proteome</keyword>
<keyword evidence="1" id="KW-0472">Membrane</keyword>
<feature type="transmembrane region" description="Helical" evidence="1">
    <location>
        <begin position="7"/>
        <end position="26"/>
    </location>
</feature>
<organism evidence="3 4">
    <name type="scientific">Halomonas cupida</name>
    <dbReference type="NCBI Taxonomy" id="44933"/>
    <lineage>
        <taxon>Bacteria</taxon>
        <taxon>Pseudomonadati</taxon>
        <taxon>Pseudomonadota</taxon>
        <taxon>Gammaproteobacteria</taxon>
        <taxon>Oceanospirillales</taxon>
        <taxon>Halomonadaceae</taxon>
        <taxon>Halomonas</taxon>
    </lineage>
</organism>
<evidence type="ECO:0000313" key="3">
    <source>
        <dbReference type="EMBL" id="SHL69407.1"/>
    </source>
</evidence>
<dbReference type="AlphaFoldDB" id="A0A1M7CQD1"/>
<reference evidence="3 4" key="1">
    <citation type="submission" date="2016-11" db="EMBL/GenBank/DDBJ databases">
        <authorList>
            <person name="Jaros S."/>
            <person name="Januszkiewicz K."/>
            <person name="Wedrychowicz H."/>
        </authorList>
    </citation>
    <scope>NUCLEOTIDE SEQUENCE [LARGE SCALE GENOMIC DNA]</scope>
    <source>
        <strain evidence="3 4">DSM 4740</strain>
    </source>
</reference>
<evidence type="ECO:0000313" key="2">
    <source>
        <dbReference type="EMBL" id="GEN26059.1"/>
    </source>
</evidence>